<name>A0A0X8JP39_9BACT</name>
<evidence type="ECO:0000313" key="2">
    <source>
        <dbReference type="Proteomes" id="UP000063964"/>
    </source>
</evidence>
<dbReference type="AlphaFoldDB" id="A0A0X8JP39"/>
<accession>A0A0X8JP39</accession>
<sequence>MLELELAGISFHAGKNFGWLEADLRPENAADPVFRALRPPEAGSFYGKEDPGFLRGGYFPPVLSRRKDVMPVLRCGLRFHPKKRA</sequence>
<dbReference type="EMBL" id="CP014230">
    <property type="protein sequence ID" value="AMD92320.1"/>
    <property type="molecule type" value="Genomic_DNA"/>
</dbReference>
<proteinExistence type="predicted"/>
<reference evidence="2" key="1">
    <citation type="submission" date="2016-02" db="EMBL/GenBank/DDBJ databases">
        <authorList>
            <person name="Holder M.E."/>
            <person name="Ajami N.J."/>
            <person name="Petrosino J.F."/>
        </authorList>
    </citation>
    <scope>NUCLEOTIDE SEQUENCE [LARGE SCALE GENOMIC DNA]</scope>
    <source>
        <strain evidence="2">DSM 12838</strain>
    </source>
</reference>
<organism evidence="1 2">
    <name type="scientific">Desulfomicrobium orale DSM 12838</name>
    <dbReference type="NCBI Taxonomy" id="888061"/>
    <lineage>
        <taxon>Bacteria</taxon>
        <taxon>Pseudomonadati</taxon>
        <taxon>Thermodesulfobacteriota</taxon>
        <taxon>Desulfovibrionia</taxon>
        <taxon>Desulfovibrionales</taxon>
        <taxon>Desulfomicrobiaceae</taxon>
        <taxon>Desulfomicrobium</taxon>
    </lineage>
</organism>
<protein>
    <submittedName>
        <fullName evidence="1">Uncharacterized protein</fullName>
    </submittedName>
</protein>
<dbReference type="STRING" id="888061.AXF15_03825"/>
<keyword evidence="2" id="KW-1185">Reference proteome</keyword>
<gene>
    <name evidence="1" type="ORF">AXF15_03825</name>
</gene>
<evidence type="ECO:0000313" key="1">
    <source>
        <dbReference type="EMBL" id="AMD92320.1"/>
    </source>
</evidence>
<dbReference type="KEGG" id="doa:AXF15_03825"/>
<dbReference type="Proteomes" id="UP000063964">
    <property type="component" value="Chromosome"/>
</dbReference>